<dbReference type="PROSITE" id="PS50930">
    <property type="entry name" value="HTH_LYTTR"/>
    <property type="match status" value="1"/>
</dbReference>
<feature type="transmembrane region" description="Helical" evidence="2">
    <location>
        <begin position="211"/>
        <end position="229"/>
    </location>
</feature>
<keyword evidence="2" id="KW-1133">Transmembrane helix</keyword>
<dbReference type="Gene3D" id="2.40.50.1020">
    <property type="entry name" value="LytTr DNA-binding domain"/>
    <property type="match status" value="1"/>
</dbReference>
<accession>V4H200</accession>
<dbReference type="GO" id="GO:0003677">
    <property type="term" value="F:DNA binding"/>
    <property type="evidence" value="ECO:0007669"/>
    <property type="project" value="InterPro"/>
</dbReference>
<keyword evidence="2" id="KW-0812">Transmembrane</keyword>
<feature type="transmembrane region" description="Helical" evidence="2">
    <location>
        <begin position="236"/>
        <end position="256"/>
    </location>
</feature>
<dbReference type="InterPro" id="IPR007492">
    <property type="entry name" value="LytTR_DNA-bd_dom"/>
</dbReference>
<feature type="transmembrane region" description="Helical" evidence="2">
    <location>
        <begin position="324"/>
        <end position="342"/>
    </location>
</feature>
<evidence type="ECO:0000313" key="5">
    <source>
        <dbReference type="Proteomes" id="UP000017820"/>
    </source>
</evidence>
<gene>
    <name evidence="4" type="ORF">PL2TA16_00260</name>
</gene>
<organism evidence="4 5">
    <name type="scientific">Pseudoalteromonas luteoviolacea (strain 2ta16)</name>
    <dbReference type="NCBI Taxonomy" id="1353533"/>
    <lineage>
        <taxon>Bacteria</taxon>
        <taxon>Pseudomonadati</taxon>
        <taxon>Pseudomonadota</taxon>
        <taxon>Gammaproteobacteria</taxon>
        <taxon>Alteromonadales</taxon>
        <taxon>Pseudoalteromonadaceae</taxon>
        <taxon>Pseudoalteromonas</taxon>
    </lineage>
</organism>
<evidence type="ECO:0000256" key="2">
    <source>
        <dbReference type="SAM" id="Phobius"/>
    </source>
</evidence>
<evidence type="ECO:0000256" key="1">
    <source>
        <dbReference type="ARBA" id="ARBA00023012"/>
    </source>
</evidence>
<proteinExistence type="predicted"/>
<protein>
    <submittedName>
        <fullName evidence="4">Response regulator of the LytR/AlgR family</fullName>
    </submittedName>
</protein>
<feature type="transmembrane region" description="Helical" evidence="2">
    <location>
        <begin position="170"/>
        <end position="191"/>
    </location>
</feature>
<name>V4H200_PSEL2</name>
<keyword evidence="2" id="KW-0472">Membrane</keyword>
<dbReference type="GO" id="GO:0000156">
    <property type="term" value="F:phosphorelay response regulator activity"/>
    <property type="evidence" value="ECO:0007669"/>
    <property type="project" value="InterPro"/>
</dbReference>
<dbReference type="Proteomes" id="UP000017820">
    <property type="component" value="Unassembled WGS sequence"/>
</dbReference>
<comment type="caution">
    <text evidence="4">The sequence shown here is derived from an EMBL/GenBank/DDBJ whole genome shotgun (WGS) entry which is preliminary data.</text>
</comment>
<feature type="transmembrane region" description="Helical" evidence="2">
    <location>
        <begin position="33"/>
        <end position="54"/>
    </location>
</feature>
<feature type="transmembrane region" description="Helical" evidence="2">
    <location>
        <begin position="268"/>
        <end position="288"/>
    </location>
</feature>
<evidence type="ECO:0000259" key="3">
    <source>
        <dbReference type="PROSITE" id="PS50930"/>
    </source>
</evidence>
<dbReference type="PANTHER" id="PTHR37299">
    <property type="entry name" value="TRANSCRIPTIONAL REGULATOR-RELATED"/>
    <property type="match status" value="1"/>
</dbReference>
<dbReference type="PATRIC" id="fig|1353533.3.peg.4215"/>
<feature type="transmembrane region" description="Helical" evidence="2">
    <location>
        <begin position="349"/>
        <end position="366"/>
    </location>
</feature>
<dbReference type="PANTHER" id="PTHR37299:SF1">
    <property type="entry name" value="STAGE 0 SPORULATION PROTEIN A HOMOLOG"/>
    <property type="match status" value="1"/>
</dbReference>
<dbReference type="AlphaFoldDB" id="V4H200"/>
<feature type="domain" description="HTH LytTR-type" evidence="3">
    <location>
        <begin position="468"/>
        <end position="529"/>
    </location>
</feature>
<feature type="transmembrane region" description="Helical" evidence="2">
    <location>
        <begin position="372"/>
        <end position="391"/>
    </location>
</feature>
<dbReference type="EMBL" id="AUSV01000113">
    <property type="protein sequence ID" value="ESP91461.1"/>
    <property type="molecule type" value="Genomic_DNA"/>
</dbReference>
<dbReference type="Pfam" id="PF04397">
    <property type="entry name" value="LytTR"/>
    <property type="match status" value="1"/>
</dbReference>
<sequence>MQAVGFFLQVAVKRSRSHYSTIATPKLSAFRAISFIFLVIIWSAFSASVSANGFNKLFIQEVMVCYDKQETQSIGAIPRQNCKKTTLGEVEPNNSLTWIVATFDLDTTKGINKPLGLFFSAKAAAEFYLNGELIGRNGYPSVEKKGERAGAMDSVIYIPLELIKKQQNELVIKLSAHHGIVNLGGFIQRAIITHYDSPQNMVLRHYLPSLLPLGVLVIGLIFSSTLAALQSKNQRNVLLPLFTLFVVLQLLTEVSRGLIPYDYSYHDIRLLFILLLGTLSGQCLLLHIVKSFLTKAHRKYFFLSMLLTLVGIYLGESMESKTVIAIQVPAWISFIIAAYQAFQKNEAAARSAIALLVFSSAIAIQPDKFLDIYFYYFVASLLLFFFIQHAIAYKTERSLKLVAQSRAERLQQALDEYNELQQPSKIQINNGQKVEWTSCDYICCLKGARDYVEIMMSDNRCILHNQGLAVMEEKLPATFLRVHRSFIVNKRFIQSLEKLPSGGGNLILTTGVTVPVSRRIMPKVKSQLT</sequence>
<reference evidence="4 5" key="1">
    <citation type="submission" date="2013-07" db="EMBL/GenBank/DDBJ databases">
        <title>Draft genome sequence of Pseudoalteromonas luteoviolacea 2ta16.</title>
        <authorList>
            <person name="Allen E.E."/>
            <person name="Azam F."/>
            <person name="Podell S."/>
        </authorList>
    </citation>
    <scope>NUCLEOTIDE SEQUENCE [LARGE SCALE GENOMIC DNA]</scope>
    <source>
        <strain evidence="4 5">2ta16</strain>
    </source>
</reference>
<feature type="transmembrane region" description="Helical" evidence="2">
    <location>
        <begin position="300"/>
        <end position="318"/>
    </location>
</feature>
<evidence type="ECO:0000313" key="4">
    <source>
        <dbReference type="EMBL" id="ESP91461.1"/>
    </source>
</evidence>
<dbReference type="InterPro" id="IPR046947">
    <property type="entry name" value="LytR-like"/>
</dbReference>
<keyword evidence="1" id="KW-0902">Two-component regulatory system</keyword>
<dbReference type="SMART" id="SM00850">
    <property type="entry name" value="LytTR"/>
    <property type="match status" value="1"/>
</dbReference>